<reference evidence="3 4" key="2">
    <citation type="submission" date="2020-03" db="EMBL/GenBank/DDBJ databases">
        <authorList>
            <person name="Ichikawa N."/>
            <person name="Kimura A."/>
            <person name="Kitahashi Y."/>
            <person name="Uohara A."/>
        </authorList>
    </citation>
    <scope>NUCLEOTIDE SEQUENCE [LARGE SCALE GENOMIC DNA]</scope>
    <source>
        <strain evidence="3 4">NBRC 105367</strain>
    </source>
</reference>
<dbReference type="Proteomes" id="UP000503011">
    <property type="component" value="Chromosome"/>
</dbReference>
<feature type="chain" id="PRO_5026073700" description="Gram-positive cocci surface proteins LPxTG domain-containing protein" evidence="2">
    <location>
        <begin position="26"/>
        <end position="189"/>
    </location>
</feature>
<gene>
    <name evidence="3" type="ORF">Psuf_011500</name>
</gene>
<keyword evidence="1" id="KW-0812">Transmembrane</keyword>
<feature type="signal peptide" evidence="2">
    <location>
        <begin position="1"/>
        <end position="25"/>
    </location>
</feature>
<keyword evidence="1" id="KW-1133">Transmembrane helix</keyword>
<protein>
    <recommendedName>
        <fullName evidence="5">Gram-positive cocci surface proteins LPxTG domain-containing protein</fullName>
    </recommendedName>
</protein>
<reference evidence="3 4" key="1">
    <citation type="submission" date="2020-03" db="EMBL/GenBank/DDBJ databases">
        <title>Whole genome shotgun sequence of Phytohabitans suffuscus NBRC 105367.</title>
        <authorList>
            <person name="Komaki H."/>
            <person name="Tamura T."/>
        </authorList>
    </citation>
    <scope>NUCLEOTIDE SEQUENCE [LARGE SCALE GENOMIC DNA]</scope>
    <source>
        <strain evidence="3 4">NBRC 105367</strain>
    </source>
</reference>
<evidence type="ECO:0000313" key="4">
    <source>
        <dbReference type="Proteomes" id="UP000503011"/>
    </source>
</evidence>
<dbReference type="KEGG" id="psuu:Psuf_011500"/>
<evidence type="ECO:0000313" key="3">
    <source>
        <dbReference type="EMBL" id="BCB83837.1"/>
    </source>
</evidence>
<evidence type="ECO:0000256" key="1">
    <source>
        <dbReference type="SAM" id="Phobius"/>
    </source>
</evidence>
<feature type="transmembrane region" description="Helical" evidence="1">
    <location>
        <begin position="159"/>
        <end position="179"/>
    </location>
</feature>
<keyword evidence="1" id="KW-0472">Membrane</keyword>
<sequence>MRISRFAIPVVTAVCALGAAGPAAAQPYPPSSPALVVSAGTVFAGEEVDVTGQGYGAGEDVVVEVGYGGSGGGGGGAAEAAPVAAVPAGVLSQRRVSQTVAADTLGGFTTTIQLTRVGTAVITATGSSTRRTASVTVTVLEPGTMLPVTSSSRFNMSTMVLVGGAALALGAVLVLLSVLRRRRVPGAQA</sequence>
<proteinExistence type="predicted"/>
<evidence type="ECO:0008006" key="5">
    <source>
        <dbReference type="Google" id="ProtNLM"/>
    </source>
</evidence>
<evidence type="ECO:0000256" key="2">
    <source>
        <dbReference type="SAM" id="SignalP"/>
    </source>
</evidence>
<keyword evidence="2" id="KW-0732">Signal</keyword>
<name>A0A6F8YCP8_9ACTN</name>
<accession>A0A6F8YCP8</accession>
<organism evidence="3 4">
    <name type="scientific">Phytohabitans suffuscus</name>
    <dbReference type="NCBI Taxonomy" id="624315"/>
    <lineage>
        <taxon>Bacteria</taxon>
        <taxon>Bacillati</taxon>
        <taxon>Actinomycetota</taxon>
        <taxon>Actinomycetes</taxon>
        <taxon>Micromonosporales</taxon>
        <taxon>Micromonosporaceae</taxon>
    </lineage>
</organism>
<dbReference type="EMBL" id="AP022871">
    <property type="protein sequence ID" value="BCB83837.1"/>
    <property type="molecule type" value="Genomic_DNA"/>
</dbReference>
<dbReference type="AlphaFoldDB" id="A0A6F8YCP8"/>
<keyword evidence="4" id="KW-1185">Reference proteome</keyword>